<dbReference type="InterPro" id="IPR036271">
    <property type="entry name" value="Tet_transcr_reg_TetR-rel_C_sf"/>
</dbReference>
<keyword evidence="1" id="KW-0805">Transcription regulation</keyword>
<dbReference type="PANTHER" id="PTHR47506:SF10">
    <property type="entry name" value="TRANSCRIPTIONAL REGULATORY PROTEIN"/>
    <property type="match status" value="1"/>
</dbReference>
<dbReference type="EMBL" id="JACAOA010000002">
    <property type="protein sequence ID" value="MBA5728397.1"/>
    <property type="molecule type" value="Genomic_DNA"/>
</dbReference>
<dbReference type="InterPro" id="IPR001647">
    <property type="entry name" value="HTH_TetR"/>
</dbReference>
<reference evidence="6 7" key="1">
    <citation type="submission" date="2020-06" db="EMBL/GenBank/DDBJ databases">
        <title>Reclassification of Facklamia ignava, Facklamia soureckii and Facklami tabacinasalis as Falseniella iganva gen. nov., comb. nov., Hutsoniella ignava gen. nov., comb. nov., and Ruoffia tabacinasalis gen. nov., comb. nov and description of Ruoffia haltotolerans sp. nov., isolated from hypersaline Inland Sea of Qatar.</title>
        <authorList>
            <person name="Fotedar R."/>
            <person name="Sankaranarayanan K."/>
            <person name="Lawson P."/>
            <person name="Caldwell M."/>
            <person name="Zeyara A."/>
            <person name="Al Malki A."/>
            <person name="Ali M."/>
        </authorList>
    </citation>
    <scope>NUCLEOTIDE SEQUENCE [LARGE SCALE GENOMIC DNA]</scope>
    <source>
        <strain evidence="6 7">INB8</strain>
    </source>
</reference>
<dbReference type="Pfam" id="PF00440">
    <property type="entry name" value="TetR_N"/>
    <property type="match status" value="1"/>
</dbReference>
<dbReference type="AlphaFoldDB" id="A0A839A320"/>
<comment type="caution">
    <text evidence="6">The sequence shown here is derived from an EMBL/GenBank/DDBJ whole genome shotgun (WGS) entry which is preliminary data.</text>
</comment>
<dbReference type="InterPro" id="IPR009057">
    <property type="entry name" value="Homeodomain-like_sf"/>
</dbReference>
<gene>
    <name evidence="6" type="ORF">HW423_01160</name>
</gene>
<dbReference type="RefSeq" id="WP_218930123.1">
    <property type="nucleotide sequence ID" value="NZ_JACAOA010000002.1"/>
</dbReference>
<protein>
    <submittedName>
        <fullName evidence="6">TetR/AcrR family transcriptional regulator</fullName>
    </submittedName>
</protein>
<keyword evidence="2 4" id="KW-0238">DNA-binding</keyword>
<dbReference type="GO" id="GO:0003677">
    <property type="term" value="F:DNA binding"/>
    <property type="evidence" value="ECO:0007669"/>
    <property type="project" value="UniProtKB-UniRule"/>
</dbReference>
<sequence length="193" mass="22530">MARNKEFEEKVVLKKAMDLFWGQGYEKTSLQDLVNQMGIHRRSIYDTFGNKYELFLASLEYYESFVHQKFTEIIVIAPTTKDAIRNIFRYVLNSMELNDSPVGCLAVNTTTELSSIDSDIKKIVTEMFRDSERMFEELLEKGRLNGEFKEDINPQLTAQYLHNNLVGFRVLVKADYSKAEFERMLDLVLKVLD</sequence>
<dbReference type="Proteomes" id="UP000571018">
    <property type="component" value="Unassembled WGS sequence"/>
</dbReference>
<keyword evidence="7" id="KW-1185">Reference proteome</keyword>
<feature type="domain" description="HTH tetR-type" evidence="5">
    <location>
        <begin position="6"/>
        <end position="66"/>
    </location>
</feature>
<organism evidence="6 7">
    <name type="scientific">Ruoffia halotolerans</name>
    <dbReference type="NCBI Taxonomy" id="2748684"/>
    <lineage>
        <taxon>Bacteria</taxon>
        <taxon>Bacillati</taxon>
        <taxon>Bacillota</taxon>
        <taxon>Bacilli</taxon>
        <taxon>Lactobacillales</taxon>
        <taxon>Aerococcaceae</taxon>
        <taxon>Ruoffia</taxon>
    </lineage>
</organism>
<evidence type="ECO:0000256" key="4">
    <source>
        <dbReference type="PROSITE-ProRule" id="PRU00335"/>
    </source>
</evidence>
<dbReference type="Pfam" id="PF16925">
    <property type="entry name" value="TetR_C_13"/>
    <property type="match status" value="1"/>
</dbReference>
<feature type="DNA-binding region" description="H-T-H motif" evidence="4">
    <location>
        <begin position="29"/>
        <end position="48"/>
    </location>
</feature>
<evidence type="ECO:0000313" key="6">
    <source>
        <dbReference type="EMBL" id="MBA5728397.1"/>
    </source>
</evidence>
<dbReference type="InterPro" id="IPR011075">
    <property type="entry name" value="TetR_C"/>
</dbReference>
<accession>A0A839A320</accession>
<proteinExistence type="predicted"/>
<dbReference type="SUPFAM" id="SSF48498">
    <property type="entry name" value="Tetracyclin repressor-like, C-terminal domain"/>
    <property type="match status" value="1"/>
</dbReference>
<name>A0A839A320_9LACT</name>
<keyword evidence="3" id="KW-0804">Transcription</keyword>
<evidence type="ECO:0000256" key="3">
    <source>
        <dbReference type="ARBA" id="ARBA00023163"/>
    </source>
</evidence>
<evidence type="ECO:0000259" key="5">
    <source>
        <dbReference type="PROSITE" id="PS50977"/>
    </source>
</evidence>
<evidence type="ECO:0000256" key="1">
    <source>
        <dbReference type="ARBA" id="ARBA00023015"/>
    </source>
</evidence>
<dbReference type="Gene3D" id="1.10.10.60">
    <property type="entry name" value="Homeodomain-like"/>
    <property type="match status" value="1"/>
</dbReference>
<dbReference type="SUPFAM" id="SSF46689">
    <property type="entry name" value="Homeodomain-like"/>
    <property type="match status" value="1"/>
</dbReference>
<dbReference type="PANTHER" id="PTHR47506">
    <property type="entry name" value="TRANSCRIPTIONAL REGULATORY PROTEIN"/>
    <property type="match status" value="1"/>
</dbReference>
<dbReference type="Gene3D" id="1.10.357.10">
    <property type="entry name" value="Tetracycline Repressor, domain 2"/>
    <property type="match status" value="1"/>
</dbReference>
<evidence type="ECO:0000256" key="2">
    <source>
        <dbReference type="ARBA" id="ARBA00023125"/>
    </source>
</evidence>
<dbReference type="PROSITE" id="PS50977">
    <property type="entry name" value="HTH_TETR_2"/>
    <property type="match status" value="1"/>
</dbReference>
<evidence type="ECO:0000313" key="7">
    <source>
        <dbReference type="Proteomes" id="UP000571018"/>
    </source>
</evidence>